<feature type="region of interest" description="Disordered" evidence="1">
    <location>
        <begin position="54"/>
        <end position="99"/>
    </location>
</feature>
<feature type="compositionally biased region" description="Low complexity" evidence="1">
    <location>
        <begin position="54"/>
        <end position="71"/>
    </location>
</feature>
<dbReference type="SUPFAM" id="SSF52540">
    <property type="entry name" value="P-loop containing nucleoside triphosphate hydrolases"/>
    <property type="match status" value="1"/>
</dbReference>
<protein>
    <recommendedName>
        <fullName evidence="2">Phosphoribulokinase/uridine kinase domain-containing protein</fullName>
    </recommendedName>
</protein>
<dbReference type="EMBL" id="JBCGDC010000039">
    <property type="protein sequence ID" value="MFB6394525.1"/>
    <property type="molecule type" value="Genomic_DNA"/>
</dbReference>
<dbReference type="InterPro" id="IPR006083">
    <property type="entry name" value="PRK/URK"/>
</dbReference>
<evidence type="ECO:0000313" key="3">
    <source>
        <dbReference type="EMBL" id="MFB6394525.1"/>
    </source>
</evidence>
<feature type="compositionally biased region" description="Low complexity" evidence="1">
    <location>
        <begin position="82"/>
        <end position="99"/>
    </location>
</feature>
<dbReference type="RefSeq" id="WP_375734656.1">
    <property type="nucleotide sequence ID" value="NZ_JBCGDC010000039.1"/>
</dbReference>
<dbReference type="Pfam" id="PF00485">
    <property type="entry name" value="PRK"/>
    <property type="match status" value="1"/>
</dbReference>
<name>A0ABV5CR97_9ACTN</name>
<evidence type="ECO:0000313" key="4">
    <source>
        <dbReference type="Proteomes" id="UP001582793"/>
    </source>
</evidence>
<dbReference type="Proteomes" id="UP001582793">
    <property type="component" value="Unassembled WGS sequence"/>
</dbReference>
<comment type="caution">
    <text evidence="3">The sequence shown here is derived from an EMBL/GenBank/DDBJ whole genome shotgun (WGS) entry which is preliminary data.</text>
</comment>
<gene>
    <name evidence="3" type="ORF">AAFH96_15605</name>
</gene>
<evidence type="ECO:0000259" key="2">
    <source>
        <dbReference type="Pfam" id="PF00485"/>
    </source>
</evidence>
<reference evidence="3 4" key="1">
    <citation type="submission" date="2024-04" db="EMBL/GenBank/DDBJ databases">
        <title>Polymorphospora sp. isolated from Baiyangdian Lake in Xiong'an New Area.</title>
        <authorList>
            <person name="Zhang X."/>
            <person name="Liu J."/>
        </authorList>
    </citation>
    <scope>NUCLEOTIDE SEQUENCE [LARGE SCALE GENOMIC DNA]</scope>
    <source>
        <strain evidence="3 4">2-325</strain>
    </source>
</reference>
<proteinExistence type="predicted"/>
<keyword evidence="4" id="KW-1185">Reference proteome</keyword>
<dbReference type="Gene3D" id="3.40.50.300">
    <property type="entry name" value="P-loop containing nucleotide triphosphate hydrolases"/>
    <property type="match status" value="1"/>
</dbReference>
<sequence length="254" mass="26669">MTGTLESYAELAARVLAGPPLVGRSRLVAVDGPSGAGKTRFAGRLAAALEAAATTPAGPAGTDPAAGPARTNLAADPARPDVAAGRAGRATPTGGAGGRVATVVHTDDLLDGWDDQLTFWDRLEESVLGPLRAGRPGTHHRYDWLRAEFGPDPVVVDPAPVVVLEGFSAARAAVRPELSLAVFVVAPADLRLDRALSRDGAALRPHLERWRRTEDVHFRADRTADHADLVVDGAPAVPHDTRHYVRIGGARWPA</sequence>
<organism evidence="3 4">
    <name type="scientific">Polymorphospora lycopeni</name>
    <dbReference type="NCBI Taxonomy" id="3140240"/>
    <lineage>
        <taxon>Bacteria</taxon>
        <taxon>Bacillati</taxon>
        <taxon>Actinomycetota</taxon>
        <taxon>Actinomycetes</taxon>
        <taxon>Micromonosporales</taxon>
        <taxon>Micromonosporaceae</taxon>
        <taxon>Polymorphospora</taxon>
    </lineage>
</organism>
<evidence type="ECO:0000256" key="1">
    <source>
        <dbReference type="SAM" id="MobiDB-lite"/>
    </source>
</evidence>
<feature type="domain" description="Phosphoribulokinase/uridine kinase" evidence="2">
    <location>
        <begin position="120"/>
        <end position="201"/>
    </location>
</feature>
<dbReference type="InterPro" id="IPR027417">
    <property type="entry name" value="P-loop_NTPase"/>
</dbReference>
<accession>A0ABV5CR97</accession>